<comment type="caution">
    <text evidence="2">The sequence shown here is derived from an EMBL/GenBank/DDBJ whole genome shotgun (WGS) entry which is preliminary data.</text>
</comment>
<feature type="transmembrane region" description="Helical" evidence="1">
    <location>
        <begin position="230"/>
        <end position="251"/>
    </location>
</feature>
<reference evidence="2" key="1">
    <citation type="submission" date="2021-02" db="EMBL/GenBank/DDBJ databases">
        <authorList>
            <person name="Nowell W R."/>
        </authorList>
    </citation>
    <scope>NUCLEOTIDE SEQUENCE</scope>
</reference>
<feature type="transmembrane region" description="Helical" evidence="1">
    <location>
        <begin position="16"/>
        <end position="34"/>
    </location>
</feature>
<keyword evidence="1" id="KW-1133">Transmembrane helix</keyword>
<evidence type="ECO:0000313" key="3">
    <source>
        <dbReference type="EMBL" id="CAF1308158.1"/>
    </source>
</evidence>
<keyword evidence="5" id="KW-1185">Reference proteome</keyword>
<keyword evidence="1" id="KW-0812">Transmembrane</keyword>
<organism evidence="2 4">
    <name type="scientific">Rotaria sordida</name>
    <dbReference type="NCBI Taxonomy" id="392033"/>
    <lineage>
        <taxon>Eukaryota</taxon>
        <taxon>Metazoa</taxon>
        <taxon>Spiralia</taxon>
        <taxon>Gnathifera</taxon>
        <taxon>Rotifera</taxon>
        <taxon>Eurotatoria</taxon>
        <taxon>Bdelloidea</taxon>
        <taxon>Philodinida</taxon>
        <taxon>Philodinidae</taxon>
        <taxon>Rotaria</taxon>
    </lineage>
</organism>
<dbReference type="Proteomes" id="UP000663854">
    <property type="component" value="Unassembled WGS sequence"/>
</dbReference>
<protein>
    <submittedName>
        <fullName evidence="2">Uncharacterized protein</fullName>
    </submittedName>
</protein>
<dbReference type="EMBL" id="CAJNOL010001189">
    <property type="protein sequence ID" value="CAF1308158.1"/>
    <property type="molecule type" value="Genomic_DNA"/>
</dbReference>
<dbReference type="AlphaFoldDB" id="A0A814P5C2"/>
<sequence>MGAFYRFINWSERKQLWSILLCQITLVTFSWYYIEKMQSNNECSEMLRQDYNFISPYINVPDNCTWWTIFWFRVNRYTVYTVVLLFVHVLNEYYISLYHTIMYVYTWVGLMVNTDRTHRQNNIFYRDAPYLLCVLSMILYLEKKPFNDLKAIKRSLDIDMVNDERLFALEKANSQCWSETIGKIRQCESNVKIQEIIRQMDEQIAKNHLIYQLSDNPVFPRPEQKKTTSFLICLFMEYYFFLCALAVWNYILLFY</sequence>
<dbReference type="Proteomes" id="UP000663870">
    <property type="component" value="Unassembled WGS sequence"/>
</dbReference>
<evidence type="ECO:0000313" key="2">
    <source>
        <dbReference type="EMBL" id="CAF1102778.1"/>
    </source>
</evidence>
<accession>A0A814P5C2</accession>
<name>A0A814P5C2_9BILA</name>
<keyword evidence="1" id="KW-0472">Membrane</keyword>
<feature type="transmembrane region" description="Helical" evidence="1">
    <location>
        <begin position="79"/>
        <end position="103"/>
    </location>
</feature>
<evidence type="ECO:0000256" key="1">
    <source>
        <dbReference type="SAM" id="Phobius"/>
    </source>
</evidence>
<dbReference type="EMBL" id="CAJNOH010000682">
    <property type="protein sequence ID" value="CAF1102778.1"/>
    <property type="molecule type" value="Genomic_DNA"/>
</dbReference>
<feature type="transmembrane region" description="Helical" evidence="1">
    <location>
        <begin position="123"/>
        <end position="141"/>
    </location>
</feature>
<evidence type="ECO:0000313" key="5">
    <source>
        <dbReference type="Proteomes" id="UP000663870"/>
    </source>
</evidence>
<evidence type="ECO:0000313" key="4">
    <source>
        <dbReference type="Proteomes" id="UP000663854"/>
    </source>
</evidence>
<gene>
    <name evidence="3" type="ORF">JXQ802_LOCUS29867</name>
    <name evidence="2" type="ORF">PYM288_LOCUS19766</name>
</gene>
<proteinExistence type="predicted"/>